<organism evidence="8 9">
    <name type="scientific">Allotamlana fucoidanivorans</name>
    <dbReference type="NCBI Taxonomy" id="2583814"/>
    <lineage>
        <taxon>Bacteria</taxon>
        <taxon>Pseudomonadati</taxon>
        <taxon>Bacteroidota</taxon>
        <taxon>Flavobacteriia</taxon>
        <taxon>Flavobacteriales</taxon>
        <taxon>Flavobacteriaceae</taxon>
        <taxon>Allotamlana</taxon>
    </lineage>
</organism>
<comment type="caution">
    <text evidence="8">The sequence shown here is derived from an EMBL/GenBank/DDBJ whole genome shotgun (WGS) entry which is preliminary data.</text>
</comment>
<dbReference type="Proteomes" id="UP000308713">
    <property type="component" value="Unassembled WGS sequence"/>
</dbReference>
<dbReference type="GO" id="GO:0015288">
    <property type="term" value="F:porin activity"/>
    <property type="evidence" value="ECO:0007669"/>
    <property type="project" value="TreeGrafter"/>
</dbReference>
<dbReference type="InterPro" id="IPR051906">
    <property type="entry name" value="TolC-like"/>
</dbReference>
<dbReference type="GO" id="GO:1990281">
    <property type="term" value="C:efflux pump complex"/>
    <property type="evidence" value="ECO:0007669"/>
    <property type="project" value="TreeGrafter"/>
</dbReference>
<keyword evidence="5" id="KW-0812">Transmembrane</keyword>
<comment type="similarity">
    <text evidence="2">Belongs to the outer membrane factor (OMF) (TC 1.B.17) family.</text>
</comment>
<protein>
    <submittedName>
        <fullName evidence="8">TolC family protein</fullName>
    </submittedName>
</protein>
<keyword evidence="7" id="KW-0998">Cell outer membrane</keyword>
<proteinExistence type="inferred from homology"/>
<dbReference type="OrthoDB" id="13803at2"/>
<evidence type="ECO:0000256" key="3">
    <source>
        <dbReference type="ARBA" id="ARBA00022448"/>
    </source>
</evidence>
<evidence type="ECO:0000256" key="4">
    <source>
        <dbReference type="ARBA" id="ARBA00022452"/>
    </source>
</evidence>
<dbReference type="GO" id="GO:0015562">
    <property type="term" value="F:efflux transmembrane transporter activity"/>
    <property type="evidence" value="ECO:0007669"/>
    <property type="project" value="InterPro"/>
</dbReference>
<dbReference type="PANTHER" id="PTHR30026:SF21">
    <property type="entry name" value="SLR1270 PROTEIN"/>
    <property type="match status" value="1"/>
</dbReference>
<name>A0A5C4SD38_9FLAO</name>
<evidence type="ECO:0000256" key="5">
    <source>
        <dbReference type="ARBA" id="ARBA00022692"/>
    </source>
</evidence>
<evidence type="ECO:0000313" key="9">
    <source>
        <dbReference type="Proteomes" id="UP000308713"/>
    </source>
</evidence>
<dbReference type="InterPro" id="IPR003423">
    <property type="entry name" value="OMP_efflux"/>
</dbReference>
<evidence type="ECO:0000256" key="2">
    <source>
        <dbReference type="ARBA" id="ARBA00007613"/>
    </source>
</evidence>
<dbReference type="PANTHER" id="PTHR30026">
    <property type="entry name" value="OUTER MEMBRANE PROTEIN TOLC"/>
    <property type="match status" value="1"/>
</dbReference>
<dbReference type="Pfam" id="PF02321">
    <property type="entry name" value="OEP"/>
    <property type="match status" value="2"/>
</dbReference>
<accession>A0A5C4SD38</accession>
<evidence type="ECO:0000256" key="6">
    <source>
        <dbReference type="ARBA" id="ARBA00023136"/>
    </source>
</evidence>
<dbReference type="RefSeq" id="WP_139698769.1">
    <property type="nucleotide sequence ID" value="NZ_CP074074.1"/>
</dbReference>
<dbReference type="EMBL" id="VDCS01000020">
    <property type="protein sequence ID" value="TNJ41467.1"/>
    <property type="molecule type" value="Genomic_DNA"/>
</dbReference>
<comment type="subcellular location">
    <subcellularLocation>
        <location evidence="1">Cell outer membrane</location>
    </subcellularLocation>
</comment>
<keyword evidence="3" id="KW-0813">Transport</keyword>
<dbReference type="SUPFAM" id="SSF56954">
    <property type="entry name" value="Outer membrane efflux proteins (OEP)"/>
    <property type="match status" value="1"/>
</dbReference>
<evidence type="ECO:0000313" key="8">
    <source>
        <dbReference type="EMBL" id="TNJ41467.1"/>
    </source>
</evidence>
<dbReference type="GO" id="GO:0009279">
    <property type="term" value="C:cell outer membrane"/>
    <property type="evidence" value="ECO:0007669"/>
    <property type="project" value="UniProtKB-SubCell"/>
</dbReference>
<sequence length="437" mass="49459">MKTYLGVFTCCVLSLAWSVKGQNTTEISIDEVLLKVNQNNHTLKISKENFNEALADYRQTNAVFLPNITVSHTGLATTNPLMAFGSKLNQGILTTSDFDPNLLNNPEQTQNFATLIEVKQPLLNIDGFYQRKAAKSTMEAMSLQTERTSDYLNFEVRKAYMQLQLAYKGVAVLEKAMKAAQANQSLANHSFKQGYMQRADVLAVEVRVIEVTNQLQMAKSHVNNASNYLSFLMNDEASLILKPSDELVLNTLQMRIIETVPEERADIKAMAMASQAYKTQHTSDNLSFLPTLNAFGSYELYDENIFQGGASGYVVGAQLSWTVLDGTKRFGKAKKSKAAYEKAKLEYDQYVSKSQLELNKARRMLRDADNNIKLSKLAMEQSEESLRIRTNRFEEGLEKMSDLLLAETQFAQKELAYYQAIYEYNYAQAYLEYLTKE</sequence>
<dbReference type="AlphaFoldDB" id="A0A5C4SD38"/>
<keyword evidence="4" id="KW-1134">Transmembrane beta strand</keyword>
<dbReference type="Gene3D" id="1.20.1600.10">
    <property type="entry name" value="Outer membrane efflux proteins (OEP)"/>
    <property type="match status" value="1"/>
</dbReference>
<evidence type="ECO:0000256" key="1">
    <source>
        <dbReference type="ARBA" id="ARBA00004442"/>
    </source>
</evidence>
<evidence type="ECO:0000256" key="7">
    <source>
        <dbReference type="ARBA" id="ARBA00023237"/>
    </source>
</evidence>
<gene>
    <name evidence="8" type="ORF">FGF67_15990</name>
</gene>
<keyword evidence="9" id="KW-1185">Reference proteome</keyword>
<reference evidence="8 9" key="1">
    <citation type="submission" date="2019-05" db="EMBL/GenBank/DDBJ databases">
        <title>Tamlana fucoidanivorans sp. nov., isolated from the surface of algae collected from Fujian province in China.</title>
        <authorList>
            <person name="Li J."/>
        </authorList>
    </citation>
    <scope>NUCLEOTIDE SEQUENCE [LARGE SCALE GENOMIC DNA]</scope>
    <source>
        <strain evidence="8 9">CW2-9</strain>
    </source>
</reference>
<keyword evidence="6" id="KW-0472">Membrane</keyword>